<evidence type="ECO:0000313" key="1">
    <source>
        <dbReference type="EMBL" id="TQE09505.1"/>
    </source>
</evidence>
<sequence length="68" mass="7572">MPRRHTDGSVLSKVNRWWQWINIASSGWCFRDSESPSRSLNGLDLGGLGDSHEFGGFKYDNDLMGGIG</sequence>
<evidence type="ECO:0000313" key="2">
    <source>
        <dbReference type="Proteomes" id="UP000315295"/>
    </source>
</evidence>
<name>A0A540NEN2_MALBA</name>
<gene>
    <name evidence="1" type="ORF">C1H46_004853</name>
</gene>
<accession>A0A540NEN2</accession>
<dbReference type="Proteomes" id="UP000315295">
    <property type="component" value="Unassembled WGS sequence"/>
</dbReference>
<organism evidence="1 2">
    <name type="scientific">Malus baccata</name>
    <name type="common">Siberian crab apple</name>
    <name type="synonym">Pyrus baccata</name>
    <dbReference type="NCBI Taxonomy" id="106549"/>
    <lineage>
        <taxon>Eukaryota</taxon>
        <taxon>Viridiplantae</taxon>
        <taxon>Streptophyta</taxon>
        <taxon>Embryophyta</taxon>
        <taxon>Tracheophyta</taxon>
        <taxon>Spermatophyta</taxon>
        <taxon>Magnoliopsida</taxon>
        <taxon>eudicotyledons</taxon>
        <taxon>Gunneridae</taxon>
        <taxon>Pentapetalae</taxon>
        <taxon>rosids</taxon>
        <taxon>fabids</taxon>
        <taxon>Rosales</taxon>
        <taxon>Rosaceae</taxon>
        <taxon>Amygdaloideae</taxon>
        <taxon>Maleae</taxon>
        <taxon>Malus</taxon>
    </lineage>
</organism>
<comment type="caution">
    <text evidence="1">The sequence shown here is derived from an EMBL/GenBank/DDBJ whole genome shotgun (WGS) entry which is preliminary data.</text>
</comment>
<dbReference type="EMBL" id="VIEB01000056">
    <property type="protein sequence ID" value="TQE09505.1"/>
    <property type="molecule type" value="Genomic_DNA"/>
</dbReference>
<keyword evidence="2" id="KW-1185">Reference proteome</keyword>
<dbReference type="AlphaFoldDB" id="A0A540NEN2"/>
<reference evidence="1 2" key="1">
    <citation type="journal article" date="2019" name="G3 (Bethesda)">
        <title>Sequencing of a Wild Apple (Malus baccata) Genome Unravels the Differences Between Cultivated and Wild Apple Species Regarding Disease Resistance and Cold Tolerance.</title>
        <authorList>
            <person name="Chen X."/>
        </authorList>
    </citation>
    <scope>NUCLEOTIDE SEQUENCE [LARGE SCALE GENOMIC DNA]</scope>
    <source>
        <strain evidence="2">cv. Shandingzi</strain>
        <tissue evidence="1">Leaves</tissue>
    </source>
</reference>
<protein>
    <submittedName>
        <fullName evidence="1">Uncharacterized protein</fullName>
    </submittedName>
</protein>
<proteinExistence type="predicted"/>